<sequence>MIVTSYQISLAVWVEGRGQKITAQSVQHTQNKKDPFLRKADIVQLKWENK</sequence>
<organism evidence="1 2">
    <name type="scientific">Stegodyphus mimosarum</name>
    <name type="common">African social velvet spider</name>
    <dbReference type="NCBI Taxonomy" id="407821"/>
    <lineage>
        <taxon>Eukaryota</taxon>
        <taxon>Metazoa</taxon>
        <taxon>Ecdysozoa</taxon>
        <taxon>Arthropoda</taxon>
        <taxon>Chelicerata</taxon>
        <taxon>Arachnida</taxon>
        <taxon>Araneae</taxon>
        <taxon>Araneomorphae</taxon>
        <taxon>Entelegynae</taxon>
        <taxon>Eresoidea</taxon>
        <taxon>Eresidae</taxon>
        <taxon>Stegodyphus</taxon>
    </lineage>
</organism>
<dbReference type="AlphaFoldDB" id="A0A087TKB2"/>
<gene>
    <name evidence="1" type="ORF">X975_23069</name>
</gene>
<accession>A0A087TKB2</accession>
<evidence type="ECO:0000313" key="2">
    <source>
        <dbReference type="Proteomes" id="UP000054359"/>
    </source>
</evidence>
<dbReference type="EMBL" id="KK115616">
    <property type="protein sequence ID" value="KFM65551.1"/>
    <property type="molecule type" value="Genomic_DNA"/>
</dbReference>
<keyword evidence="2" id="KW-1185">Reference proteome</keyword>
<evidence type="ECO:0000313" key="1">
    <source>
        <dbReference type="EMBL" id="KFM65551.1"/>
    </source>
</evidence>
<proteinExistence type="predicted"/>
<protein>
    <submittedName>
        <fullName evidence="1">Uncharacterized protein</fullName>
    </submittedName>
</protein>
<name>A0A087TKB2_STEMI</name>
<reference evidence="1 2" key="1">
    <citation type="submission" date="2013-11" db="EMBL/GenBank/DDBJ databases">
        <title>Genome sequencing of Stegodyphus mimosarum.</title>
        <authorList>
            <person name="Bechsgaard J."/>
        </authorList>
    </citation>
    <scope>NUCLEOTIDE SEQUENCE [LARGE SCALE GENOMIC DNA]</scope>
</reference>
<dbReference type="Proteomes" id="UP000054359">
    <property type="component" value="Unassembled WGS sequence"/>
</dbReference>
<feature type="non-terminal residue" evidence="1">
    <location>
        <position position="50"/>
    </location>
</feature>